<dbReference type="EMBL" id="ML213594">
    <property type="protein sequence ID" value="TFK41714.1"/>
    <property type="molecule type" value="Genomic_DNA"/>
</dbReference>
<gene>
    <name evidence="2" type="ORF">BDQ12DRAFT_678387</name>
</gene>
<dbReference type="PANTHER" id="PTHR31438:SF1">
    <property type="entry name" value="LYSINE N-ACYLTRANSFERASE C17G9.06C-RELATED"/>
    <property type="match status" value="1"/>
</dbReference>
<comment type="similarity">
    <text evidence="1">Belongs to the lysine N-acyltransferase MbtK family.</text>
</comment>
<dbReference type="Proteomes" id="UP000308652">
    <property type="component" value="Unassembled WGS sequence"/>
</dbReference>
<proteinExistence type="inferred from homology"/>
<evidence type="ECO:0000256" key="1">
    <source>
        <dbReference type="ARBA" id="ARBA00009893"/>
    </source>
</evidence>
<dbReference type="GO" id="GO:0016410">
    <property type="term" value="F:N-acyltransferase activity"/>
    <property type="evidence" value="ECO:0007669"/>
    <property type="project" value="TreeGrafter"/>
</dbReference>
<keyword evidence="2" id="KW-0012">Acyltransferase</keyword>
<dbReference type="PANTHER" id="PTHR31438">
    <property type="entry name" value="LYSINE N-ACYLTRANSFERASE C17G9.06C-RELATED"/>
    <property type="match status" value="1"/>
</dbReference>
<sequence length="470" mass="52903">MIVGPYLINSCRLIFRLEILSDWGRTQLFIPQTTPLKMTATATSTRRLLAISKQTTSNSSNAQQSEKLVVVLPDGDRVTSIVSPSSEGDATHLLLNSIHIASFQVDNNNALAFEITSVGSRYEGATDHVPRYSLVKLCAPESKKDITIPNFWAAIYALFTLYHTQEHIPLLLSDILNQDELSEYFTNTGLGRQSAINRGQNTVNAGATTFLSRAAFWQGAGTTGYHTRSWLLSPTQMFPTIPSFTKNEMVIISHPLRPPKPLPGQMLYRRYCSEIGQSLELAYFDLDGETDGTKISGGGISRHMAAFHKWHNDARVNSAWSERGSLETHRNYVEGLLKDPSVLPIMMSWDGELMGYAELVYIKENHVAQHYPSDVKPEDWERGLHVLVGEEKFLGGGRAEMWVRSIAHYMFIADPRCMRVVGEPKQSNEAMVKVGWKSGFHVHTVFDFPYKRSVLLFNPRDRFFNICGLR</sequence>
<dbReference type="Pfam" id="PF13523">
    <property type="entry name" value="Acetyltransf_8"/>
    <property type="match status" value="1"/>
</dbReference>
<reference evidence="2 3" key="1">
    <citation type="journal article" date="2019" name="Nat. Ecol. Evol.">
        <title>Megaphylogeny resolves global patterns of mushroom evolution.</title>
        <authorList>
            <person name="Varga T."/>
            <person name="Krizsan K."/>
            <person name="Foldi C."/>
            <person name="Dima B."/>
            <person name="Sanchez-Garcia M."/>
            <person name="Sanchez-Ramirez S."/>
            <person name="Szollosi G.J."/>
            <person name="Szarkandi J.G."/>
            <person name="Papp V."/>
            <person name="Albert L."/>
            <person name="Andreopoulos W."/>
            <person name="Angelini C."/>
            <person name="Antonin V."/>
            <person name="Barry K.W."/>
            <person name="Bougher N.L."/>
            <person name="Buchanan P."/>
            <person name="Buyck B."/>
            <person name="Bense V."/>
            <person name="Catcheside P."/>
            <person name="Chovatia M."/>
            <person name="Cooper J."/>
            <person name="Damon W."/>
            <person name="Desjardin D."/>
            <person name="Finy P."/>
            <person name="Geml J."/>
            <person name="Haridas S."/>
            <person name="Hughes K."/>
            <person name="Justo A."/>
            <person name="Karasinski D."/>
            <person name="Kautmanova I."/>
            <person name="Kiss B."/>
            <person name="Kocsube S."/>
            <person name="Kotiranta H."/>
            <person name="LaButti K.M."/>
            <person name="Lechner B.E."/>
            <person name="Liimatainen K."/>
            <person name="Lipzen A."/>
            <person name="Lukacs Z."/>
            <person name="Mihaltcheva S."/>
            <person name="Morgado L.N."/>
            <person name="Niskanen T."/>
            <person name="Noordeloos M.E."/>
            <person name="Ohm R.A."/>
            <person name="Ortiz-Santana B."/>
            <person name="Ovrebo C."/>
            <person name="Racz N."/>
            <person name="Riley R."/>
            <person name="Savchenko A."/>
            <person name="Shiryaev A."/>
            <person name="Soop K."/>
            <person name="Spirin V."/>
            <person name="Szebenyi C."/>
            <person name="Tomsovsky M."/>
            <person name="Tulloss R.E."/>
            <person name="Uehling J."/>
            <person name="Grigoriev I.V."/>
            <person name="Vagvolgyi C."/>
            <person name="Papp T."/>
            <person name="Martin F.M."/>
            <person name="Miettinen O."/>
            <person name="Hibbett D.S."/>
            <person name="Nagy L.G."/>
        </authorList>
    </citation>
    <scope>NUCLEOTIDE SEQUENCE [LARGE SCALE GENOMIC DNA]</scope>
    <source>
        <strain evidence="2 3">CBS 166.37</strain>
    </source>
</reference>
<accession>A0A5C3M8F9</accession>
<protein>
    <submittedName>
        <fullName evidence="2">Acyl-CoA N-acyltransferase</fullName>
    </submittedName>
</protein>
<dbReference type="SUPFAM" id="SSF55729">
    <property type="entry name" value="Acyl-CoA N-acyltransferases (Nat)"/>
    <property type="match status" value="1"/>
</dbReference>
<dbReference type="AlphaFoldDB" id="A0A5C3M8F9"/>
<organism evidence="2 3">
    <name type="scientific">Crucibulum laeve</name>
    <dbReference type="NCBI Taxonomy" id="68775"/>
    <lineage>
        <taxon>Eukaryota</taxon>
        <taxon>Fungi</taxon>
        <taxon>Dikarya</taxon>
        <taxon>Basidiomycota</taxon>
        <taxon>Agaricomycotina</taxon>
        <taxon>Agaricomycetes</taxon>
        <taxon>Agaricomycetidae</taxon>
        <taxon>Agaricales</taxon>
        <taxon>Agaricineae</taxon>
        <taxon>Nidulariaceae</taxon>
        <taxon>Crucibulum</taxon>
    </lineage>
</organism>
<keyword evidence="2" id="KW-0808">Transferase</keyword>
<dbReference type="STRING" id="68775.A0A5C3M8F9"/>
<evidence type="ECO:0000313" key="3">
    <source>
        <dbReference type="Proteomes" id="UP000308652"/>
    </source>
</evidence>
<evidence type="ECO:0000313" key="2">
    <source>
        <dbReference type="EMBL" id="TFK41714.1"/>
    </source>
</evidence>
<keyword evidence="3" id="KW-1185">Reference proteome</keyword>
<dbReference type="InterPro" id="IPR016181">
    <property type="entry name" value="Acyl_CoA_acyltransferase"/>
</dbReference>
<name>A0A5C3M8F9_9AGAR</name>
<dbReference type="Gene3D" id="3.40.630.30">
    <property type="match status" value="1"/>
</dbReference>
<dbReference type="OrthoDB" id="4250781at2759"/>